<accession>A0ABV1JVY7</accession>
<sequence length="549" mass="58738">MSAATEPMATPDDGDSPRPEPDIHTTAGKLADLYQRFEDAVHAGSASAVEKQHAKGRQTARERIDQLLDPGSFVELDALTRHRSTNFGMEAKRPFGDGVVTGTGTIDGRPVAVFSQDATVFGGALGEVYGEKIVKVMDVAAKIGCPVVGINDGGGARIQEGVVALGLYGEIFTRNVASSGVIPQISLIMGPCAGGAVYSPAITDFTVMVDETSHMFITGPDVIKTVTGEDVDMEELGGGRAHNTKSGVAHYLAGDEADALDYVKQLLSFLPSNNLSEAPSFPATEPVEGSIEDGIIDSDRELDTLIPDSANTPYDIREVINRVVDDEDFLEVQELWAPNIVIGYARVEGRSVGIVANQPTQFAGCLDIDASEKAARFVRTCDAFNIPVLTFVDVPGFLPGTEQEWNGIIRRGAKLIYAYAEATVPKVTVITRKAYGGAYDVMGSKHLGADVNIAWPTAQIAVTGAQGAVSILYRKELKGLEGDELAARRAELQQDYEDTLCNPYIAADRGYIDAVVPPSHTRGYVGRALRMLSTKREQGPTRKHGNIPL</sequence>
<dbReference type="InterPro" id="IPR034733">
    <property type="entry name" value="AcCoA_carboxyl_beta"/>
</dbReference>
<dbReference type="PANTHER" id="PTHR43842:SF2">
    <property type="entry name" value="PROPIONYL-COA CARBOXYLASE BETA CHAIN, MITOCHONDRIAL"/>
    <property type="match status" value="1"/>
</dbReference>
<dbReference type="EC" id="6.-.-.-" evidence="4"/>
<dbReference type="SUPFAM" id="SSF52096">
    <property type="entry name" value="ClpP/crotonase"/>
    <property type="match status" value="2"/>
</dbReference>
<keyword evidence="4" id="KW-0436">Ligase</keyword>
<gene>
    <name evidence="4" type="ORF">WHI96_14795</name>
</gene>
<evidence type="ECO:0000313" key="5">
    <source>
        <dbReference type="Proteomes" id="UP001464923"/>
    </source>
</evidence>
<dbReference type="PROSITE" id="PS50989">
    <property type="entry name" value="COA_CT_CTER"/>
    <property type="match status" value="1"/>
</dbReference>
<feature type="domain" description="CoA carboxyltransferase N-terminal" evidence="2">
    <location>
        <begin position="26"/>
        <end position="282"/>
    </location>
</feature>
<dbReference type="Pfam" id="PF01039">
    <property type="entry name" value="Carboxyl_trans"/>
    <property type="match status" value="1"/>
</dbReference>
<dbReference type="GO" id="GO:0016874">
    <property type="term" value="F:ligase activity"/>
    <property type="evidence" value="ECO:0007669"/>
    <property type="project" value="UniProtKB-KW"/>
</dbReference>
<dbReference type="PANTHER" id="PTHR43842">
    <property type="entry name" value="PROPIONYL-COA CARBOXYLASE BETA CHAIN"/>
    <property type="match status" value="1"/>
</dbReference>
<dbReference type="EMBL" id="JBEDNP010000008">
    <property type="protein sequence ID" value="MEQ3540095.1"/>
    <property type="molecule type" value="Genomic_DNA"/>
</dbReference>
<evidence type="ECO:0000313" key="4">
    <source>
        <dbReference type="EMBL" id="MEQ3540095.1"/>
    </source>
</evidence>
<dbReference type="Proteomes" id="UP001464923">
    <property type="component" value="Unassembled WGS sequence"/>
</dbReference>
<dbReference type="InterPro" id="IPR051047">
    <property type="entry name" value="AccD/PCCB"/>
</dbReference>
<feature type="region of interest" description="Disordered" evidence="1">
    <location>
        <begin position="1"/>
        <end position="25"/>
    </location>
</feature>
<dbReference type="PROSITE" id="PS50980">
    <property type="entry name" value="COA_CT_NTER"/>
    <property type="match status" value="1"/>
</dbReference>
<dbReference type="RefSeq" id="WP_345646723.1">
    <property type="nucleotide sequence ID" value="NZ_BAABLY010000041.1"/>
</dbReference>
<keyword evidence="5" id="KW-1185">Reference proteome</keyword>
<feature type="domain" description="CoA carboxyltransferase C-terminal" evidence="3">
    <location>
        <begin position="297"/>
        <end position="531"/>
    </location>
</feature>
<evidence type="ECO:0000256" key="1">
    <source>
        <dbReference type="SAM" id="MobiDB-lite"/>
    </source>
</evidence>
<dbReference type="InterPro" id="IPR029045">
    <property type="entry name" value="ClpP/crotonase-like_dom_sf"/>
</dbReference>
<dbReference type="InterPro" id="IPR011762">
    <property type="entry name" value="COA_CT_N"/>
</dbReference>
<evidence type="ECO:0000259" key="2">
    <source>
        <dbReference type="PROSITE" id="PS50980"/>
    </source>
</evidence>
<protein>
    <submittedName>
        <fullName evidence="4">Acyl-CoA carboxylase subunit beta</fullName>
        <ecNumber evidence="4">6.-.-.-</ecNumber>
    </submittedName>
</protein>
<evidence type="ECO:0000259" key="3">
    <source>
        <dbReference type="PROSITE" id="PS50989"/>
    </source>
</evidence>
<comment type="caution">
    <text evidence="4">The sequence shown here is derived from an EMBL/GenBank/DDBJ whole genome shotgun (WGS) entry which is preliminary data.</text>
</comment>
<name>A0ABV1JVY7_9PSEU</name>
<dbReference type="Gene3D" id="3.90.226.10">
    <property type="entry name" value="2-enoyl-CoA Hydratase, Chain A, domain 1"/>
    <property type="match status" value="2"/>
</dbReference>
<reference evidence="4 5" key="1">
    <citation type="submission" date="2024-03" db="EMBL/GenBank/DDBJ databases">
        <title>Draft genome sequence of Pseudonocardia tropica JCM 19149.</title>
        <authorList>
            <person name="Butdee W."/>
            <person name="Duangmal K."/>
        </authorList>
    </citation>
    <scope>NUCLEOTIDE SEQUENCE [LARGE SCALE GENOMIC DNA]</scope>
    <source>
        <strain evidence="4 5">JCM 19149</strain>
    </source>
</reference>
<dbReference type="InterPro" id="IPR011763">
    <property type="entry name" value="COA_CT_C"/>
</dbReference>
<proteinExistence type="predicted"/>
<organism evidence="4 5">
    <name type="scientific">Pseudonocardia tropica</name>
    <dbReference type="NCBI Taxonomy" id="681289"/>
    <lineage>
        <taxon>Bacteria</taxon>
        <taxon>Bacillati</taxon>
        <taxon>Actinomycetota</taxon>
        <taxon>Actinomycetes</taxon>
        <taxon>Pseudonocardiales</taxon>
        <taxon>Pseudonocardiaceae</taxon>
        <taxon>Pseudonocardia</taxon>
    </lineage>
</organism>